<name>A0ABS4YF49_9MICO</name>
<protein>
    <recommendedName>
        <fullName evidence="3">DUF433 domain-containing protein</fullName>
    </recommendedName>
</protein>
<evidence type="ECO:0008006" key="3">
    <source>
        <dbReference type="Google" id="ProtNLM"/>
    </source>
</evidence>
<sequence>MILEMLMRVWNALTMPTVRSTKPNPDEHLPVALAARIIGIDRSSLAHLIDHGLVPRLNLEAVRALATSGEVAAKVADDPGHLVIRMDVYPTVQRIADMSDDELARIIEGPHRLTDSAVGRKVLLCVRSFVIATGYVETVGAPVVQRTDRRGREIIARSVEVRIEHRLDSLTVRPSKAAGEARLLGRRARVGTGGVVLPLQP</sequence>
<evidence type="ECO:0000313" key="1">
    <source>
        <dbReference type="EMBL" id="MBP2407416.1"/>
    </source>
</evidence>
<gene>
    <name evidence="1" type="ORF">JOF44_000319</name>
</gene>
<dbReference type="RefSeq" id="WP_343908636.1">
    <property type="nucleotide sequence ID" value="NZ_BAAAJV010000048.1"/>
</dbReference>
<dbReference type="EMBL" id="JAGIOC010000001">
    <property type="protein sequence ID" value="MBP2407416.1"/>
    <property type="molecule type" value="Genomic_DNA"/>
</dbReference>
<accession>A0ABS4YF49</accession>
<keyword evidence="2" id="KW-1185">Reference proteome</keyword>
<proteinExistence type="predicted"/>
<organism evidence="1 2">
    <name type="scientific">Brachybacterium fresconis</name>
    <dbReference type="NCBI Taxonomy" id="173363"/>
    <lineage>
        <taxon>Bacteria</taxon>
        <taxon>Bacillati</taxon>
        <taxon>Actinomycetota</taxon>
        <taxon>Actinomycetes</taxon>
        <taxon>Micrococcales</taxon>
        <taxon>Dermabacteraceae</taxon>
        <taxon>Brachybacterium</taxon>
    </lineage>
</organism>
<dbReference type="Proteomes" id="UP000698222">
    <property type="component" value="Unassembled WGS sequence"/>
</dbReference>
<reference evidence="1 2" key="1">
    <citation type="submission" date="2021-03" db="EMBL/GenBank/DDBJ databases">
        <title>Sequencing the genomes of 1000 actinobacteria strains.</title>
        <authorList>
            <person name="Klenk H.-P."/>
        </authorList>
    </citation>
    <scope>NUCLEOTIDE SEQUENCE [LARGE SCALE GENOMIC DNA]</scope>
    <source>
        <strain evidence="1 2">DSM 14564</strain>
    </source>
</reference>
<comment type="caution">
    <text evidence="1">The sequence shown here is derived from an EMBL/GenBank/DDBJ whole genome shotgun (WGS) entry which is preliminary data.</text>
</comment>
<evidence type="ECO:0000313" key="2">
    <source>
        <dbReference type="Proteomes" id="UP000698222"/>
    </source>
</evidence>